<dbReference type="Proteomes" id="UP000276215">
    <property type="component" value="Unassembled WGS sequence"/>
</dbReference>
<name>A0A3N4JBC4_9PEZI</name>
<sequence length="151" mass="16719">MVEDGEESTDVPASPDLPPIPLATNGLEGLTLDRLPIELVRADMRKWISLEQVLENVRTALRKKHEWAGMGFEANAYDEFYAEGQRTDDCYGDDDSHEEKRDQPKEAIPVVITKSDGELVNAYIYVSLVASVDIHVALSIVPNTSELGASF</sequence>
<proteinExistence type="predicted"/>
<evidence type="ECO:0000313" key="3">
    <source>
        <dbReference type="Proteomes" id="UP000276215"/>
    </source>
</evidence>
<gene>
    <name evidence="2" type="ORF">L873DRAFT_1792265</name>
</gene>
<evidence type="ECO:0000256" key="1">
    <source>
        <dbReference type="SAM" id="MobiDB-lite"/>
    </source>
</evidence>
<evidence type="ECO:0000313" key="2">
    <source>
        <dbReference type="EMBL" id="RPA95526.1"/>
    </source>
</evidence>
<organism evidence="2 3">
    <name type="scientific">Choiromyces venosus 120613-1</name>
    <dbReference type="NCBI Taxonomy" id="1336337"/>
    <lineage>
        <taxon>Eukaryota</taxon>
        <taxon>Fungi</taxon>
        <taxon>Dikarya</taxon>
        <taxon>Ascomycota</taxon>
        <taxon>Pezizomycotina</taxon>
        <taxon>Pezizomycetes</taxon>
        <taxon>Pezizales</taxon>
        <taxon>Tuberaceae</taxon>
        <taxon>Choiromyces</taxon>
    </lineage>
</organism>
<reference evidence="2 3" key="1">
    <citation type="journal article" date="2018" name="Nat. Ecol. Evol.">
        <title>Pezizomycetes genomes reveal the molecular basis of ectomycorrhizal truffle lifestyle.</title>
        <authorList>
            <person name="Murat C."/>
            <person name="Payen T."/>
            <person name="Noel B."/>
            <person name="Kuo A."/>
            <person name="Morin E."/>
            <person name="Chen J."/>
            <person name="Kohler A."/>
            <person name="Krizsan K."/>
            <person name="Balestrini R."/>
            <person name="Da Silva C."/>
            <person name="Montanini B."/>
            <person name="Hainaut M."/>
            <person name="Levati E."/>
            <person name="Barry K.W."/>
            <person name="Belfiori B."/>
            <person name="Cichocki N."/>
            <person name="Clum A."/>
            <person name="Dockter R.B."/>
            <person name="Fauchery L."/>
            <person name="Guy J."/>
            <person name="Iotti M."/>
            <person name="Le Tacon F."/>
            <person name="Lindquist E.A."/>
            <person name="Lipzen A."/>
            <person name="Malagnac F."/>
            <person name="Mello A."/>
            <person name="Molinier V."/>
            <person name="Miyauchi S."/>
            <person name="Poulain J."/>
            <person name="Riccioni C."/>
            <person name="Rubini A."/>
            <person name="Sitrit Y."/>
            <person name="Splivallo R."/>
            <person name="Traeger S."/>
            <person name="Wang M."/>
            <person name="Zifcakova L."/>
            <person name="Wipf D."/>
            <person name="Zambonelli A."/>
            <person name="Paolocci F."/>
            <person name="Nowrousian M."/>
            <person name="Ottonello S."/>
            <person name="Baldrian P."/>
            <person name="Spatafora J.W."/>
            <person name="Henrissat B."/>
            <person name="Nagy L.G."/>
            <person name="Aury J.M."/>
            <person name="Wincker P."/>
            <person name="Grigoriev I.V."/>
            <person name="Bonfante P."/>
            <person name="Martin F.M."/>
        </authorList>
    </citation>
    <scope>NUCLEOTIDE SEQUENCE [LARGE SCALE GENOMIC DNA]</scope>
    <source>
        <strain evidence="2 3">120613-1</strain>
    </source>
</reference>
<dbReference type="EMBL" id="ML120425">
    <property type="protein sequence ID" value="RPA95526.1"/>
    <property type="molecule type" value="Genomic_DNA"/>
</dbReference>
<dbReference type="OrthoDB" id="10664580at2759"/>
<accession>A0A3N4JBC4</accession>
<keyword evidence="3" id="KW-1185">Reference proteome</keyword>
<feature type="region of interest" description="Disordered" evidence="1">
    <location>
        <begin position="1"/>
        <end position="22"/>
    </location>
</feature>
<protein>
    <submittedName>
        <fullName evidence="2">Uncharacterized protein</fullName>
    </submittedName>
</protein>
<dbReference type="AlphaFoldDB" id="A0A3N4JBC4"/>